<dbReference type="OrthoDB" id="5458732at2"/>
<dbReference type="EMBL" id="FLRA01000003">
    <property type="protein sequence ID" value="SBT16592.1"/>
    <property type="molecule type" value="Genomic_DNA"/>
</dbReference>
<dbReference type="AlphaFoldDB" id="A0A1C3JN28"/>
<evidence type="ECO:0000313" key="2">
    <source>
        <dbReference type="EMBL" id="SBT16592.1"/>
    </source>
</evidence>
<dbReference type="InterPro" id="IPR027373">
    <property type="entry name" value="RHH_dom"/>
</dbReference>
<proteinExistence type="predicted"/>
<protein>
    <recommendedName>
        <fullName evidence="1">Ribbon-helix-helix domain-containing protein</fullName>
    </recommendedName>
</protein>
<dbReference type="Proteomes" id="UP000092871">
    <property type="component" value="Unassembled WGS sequence"/>
</dbReference>
<dbReference type="Pfam" id="PF13467">
    <property type="entry name" value="RHH_4"/>
    <property type="match status" value="1"/>
</dbReference>
<keyword evidence="4" id="KW-1185">Reference proteome</keyword>
<sequence length="119" mass="13768">MCQLFINADPGLWQNITRSLRIDGMVTSIRLENIFWFTLEEIAQRDQLSLSQLIVKLNHEALDAGHDLENFTSFLRVCAMRYLHLQTIGMLPHASDISLASLNSEHILEQEKHYFETLP</sequence>
<evidence type="ECO:0000259" key="1">
    <source>
        <dbReference type="Pfam" id="PF13467"/>
    </source>
</evidence>
<evidence type="ECO:0000313" key="3">
    <source>
        <dbReference type="EMBL" id="SBT20308.1"/>
    </source>
</evidence>
<organism evidence="2 5">
    <name type="scientific">Marinomonas gallaica</name>
    <dbReference type="NCBI Taxonomy" id="1806667"/>
    <lineage>
        <taxon>Bacteria</taxon>
        <taxon>Pseudomonadati</taxon>
        <taxon>Pseudomonadota</taxon>
        <taxon>Gammaproteobacteria</taxon>
        <taxon>Oceanospirillales</taxon>
        <taxon>Oceanospirillaceae</taxon>
        <taxon>Marinomonas</taxon>
    </lineage>
</organism>
<dbReference type="EMBL" id="FLRB01000006">
    <property type="protein sequence ID" value="SBT20308.1"/>
    <property type="molecule type" value="Genomic_DNA"/>
</dbReference>
<name>A0A1C3JN28_9GAMM</name>
<dbReference type="RefSeq" id="WP_067031862.1">
    <property type="nucleotide sequence ID" value="NZ_FLRA01000003.1"/>
</dbReference>
<accession>A0A1C3JN28</accession>
<dbReference type="InterPro" id="IPR038268">
    <property type="entry name" value="RHH_sf"/>
</dbReference>
<evidence type="ECO:0000313" key="5">
    <source>
        <dbReference type="Proteomes" id="UP000092871"/>
    </source>
</evidence>
<dbReference type="Proteomes" id="UP000092840">
    <property type="component" value="Unassembled WGS sequence"/>
</dbReference>
<dbReference type="Gene3D" id="1.10.3990.20">
    <property type="entry name" value="protein bp1543"/>
    <property type="match status" value="1"/>
</dbReference>
<gene>
    <name evidence="2" type="ORF">MGA5115_00673</name>
    <name evidence="3" type="ORF">MGA5116_00891</name>
</gene>
<reference evidence="3 4" key="2">
    <citation type="submission" date="2016-06" db="EMBL/GenBank/DDBJ databases">
        <authorList>
            <person name="Rodrigo-Torres L."/>
            <person name="Arahal D.R."/>
        </authorList>
    </citation>
    <scope>NUCLEOTIDE SEQUENCE [LARGE SCALE GENOMIC DNA]</scope>
    <source>
        <strain evidence="3 4">CECT 5116</strain>
    </source>
</reference>
<reference evidence="2 5" key="1">
    <citation type="submission" date="2016-06" db="EMBL/GenBank/DDBJ databases">
        <authorList>
            <person name="Kjaerup R.B."/>
            <person name="Dalgaard T.S."/>
            <person name="Juul-Madsen H.R."/>
        </authorList>
    </citation>
    <scope>NUCLEOTIDE SEQUENCE [LARGE SCALE GENOMIC DNA]</scope>
    <source>
        <strain evidence="2 5">CECT 5115</strain>
    </source>
</reference>
<evidence type="ECO:0000313" key="4">
    <source>
        <dbReference type="Proteomes" id="UP000092840"/>
    </source>
</evidence>
<feature type="domain" description="Ribbon-helix-helix" evidence="1">
    <location>
        <begin position="16"/>
        <end position="83"/>
    </location>
</feature>